<dbReference type="InterPro" id="IPR005625">
    <property type="entry name" value="PepSY-ass_TM"/>
</dbReference>
<organism evidence="2 3">
    <name type="scientific">Bradyrhizobium japonicum</name>
    <dbReference type="NCBI Taxonomy" id="375"/>
    <lineage>
        <taxon>Bacteria</taxon>
        <taxon>Pseudomonadati</taxon>
        <taxon>Pseudomonadota</taxon>
        <taxon>Alphaproteobacteria</taxon>
        <taxon>Hyphomicrobiales</taxon>
        <taxon>Nitrobacteraceae</taxon>
        <taxon>Bradyrhizobium</taxon>
    </lineage>
</organism>
<dbReference type="PANTHER" id="PTHR34219">
    <property type="entry name" value="IRON-REGULATED INNER MEMBRANE PROTEIN-RELATED"/>
    <property type="match status" value="1"/>
</dbReference>
<feature type="transmembrane region" description="Helical" evidence="1">
    <location>
        <begin position="148"/>
        <end position="169"/>
    </location>
</feature>
<dbReference type="EMBL" id="CP017637">
    <property type="protein sequence ID" value="APG11827.1"/>
    <property type="molecule type" value="Genomic_DNA"/>
</dbReference>
<feature type="transmembrane region" description="Helical" evidence="1">
    <location>
        <begin position="340"/>
        <end position="361"/>
    </location>
</feature>
<dbReference type="PANTHER" id="PTHR34219:SF3">
    <property type="entry name" value="BLL7967 PROTEIN"/>
    <property type="match status" value="1"/>
</dbReference>
<reference evidence="2 3" key="1">
    <citation type="submission" date="2016-11" db="EMBL/GenBank/DDBJ databases">
        <title>Complete Genome Sequence of Bradyrhizobium sp. strain J5, an isolated from soybean nodule in Hokkaido.</title>
        <authorList>
            <person name="Kanehara K."/>
        </authorList>
    </citation>
    <scope>NUCLEOTIDE SEQUENCE [LARGE SCALE GENOMIC DNA]</scope>
    <source>
        <strain evidence="2 3">J5</strain>
    </source>
</reference>
<protein>
    <recommendedName>
        <fullName evidence="4">Peptidase</fullName>
    </recommendedName>
</protein>
<dbReference type="RefSeq" id="WP_071913709.1">
    <property type="nucleotide sequence ID" value="NZ_CP017637.1"/>
</dbReference>
<evidence type="ECO:0008006" key="4">
    <source>
        <dbReference type="Google" id="ProtNLM"/>
    </source>
</evidence>
<evidence type="ECO:0000313" key="2">
    <source>
        <dbReference type="EMBL" id="APG11827.1"/>
    </source>
</evidence>
<keyword evidence="1" id="KW-1133">Transmembrane helix</keyword>
<proteinExistence type="predicted"/>
<evidence type="ECO:0000313" key="3">
    <source>
        <dbReference type="Proteomes" id="UP000181962"/>
    </source>
</evidence>
<accession>A0A1L3FET7</accession>
<evidence type="ECO:0000256" key="1">
    <source>
        <dbReference type="SAM" id="Phobius"/>
    </source>
</evidence>
<sequence>MTAQSVKWWSLVHKWTSLVCTLFLLMLCITGLPLIFHDEIDELFKSEASARELPADTPQAPLSRLVDAAKARYPQRYLQVLGWDDDRANVVNVFLSATPEAPPGQRFLKLSFDSRTAELIGEDTQQRGLMSAIRIFHRDMFLGLPGELFLGVMGLLFVIAIVSGIMLYAPFMRRLNFGTVRRIGASRVKWLDLHNLIGGVTLIWLLAVGVTGVINTISLPLFSAWRADVMPELIAPHLGKPPLAKWADVDDVMAAARRALDGNTPASIIFPTVARFGTPRHFIVWTKGTTPITSRLFTPAMLDAETGQLVNARGLPWYLRALQVSRPLHFGDYGSLPLKIIWALFDLAAIVVLASGVYLWLGKRKSPRVTTRAQDGPPVVATSGIRP</sequence>
<dbReference type="Pfam" id="PF03929">
    <property type="entry name" value="PepSY_TM"/>
    <property type="match status" value="1"/>
</dbReference>
<name>A0A1L3FET7_BRAJP</name>
<keyword evidence="1" id="KW-0472">Membrane</keyword>
<gene>
    <name evidence="2" type="ORF">BKD09_26165</name>
</gene>
<feature type="transmembrane region" description="Helical" evidence="1">
    <location>
        <begin position="190"/>
        <end position="214"/>
    </location>
</feature>
<dbReference type="Proteomes" id="UP000181962">
    <property type="component" value="Chromosome"/>
</dbReference>
<feature type="transmembrane region" description="Helical" evidence="1">
    <location>
        <begin position="12"/>
        <end position="36"/>
    </location>
</feature>
<dbReference type="AlphaFoldDB" id="A0A1L3FET7"/>
<dbReference type="OrthoDB" id="6307929at2"/>
<keyword evidence="1" id="KW-0812">Transmembrane</keyword>